<dbReference type="EMBL" id="JAUMIS010000001">
    <property type="protein sequence ID" value="MDO3721570.1"/>
    <property type="molecule type" value="Genomic_DNA"/>
</dbReference>
<dbReference type="PROSITE" id="PS51186">
    <property type="entry name" value="GNAT"/>
    <property type="match status" value="1"/>
</dbReference>
<dbReference type="InterPro" id="IPR050832">
    <property type="entry name" value="Bact_Acetyltransf"/>
</dbReference>
<dbReference type="InterPro" id="IPR000182">
    <property type="entry name" value="GNAT_dom"/>
</dbReference>
<dbReference type="Proteomes" id="UP001168640">
    <property type="component" value="Unassembled WGS sequence"/>
</dbReference>
<reference evidence="4" key="1">
    <citation type="submission" date="2023-07" db="EMBL/GenBank/DDBJ databases">
        <title>Marinobacter sp. chi1 genome sequencing and assembly.</title>
        <authorList>
            <person name="Park S."/>
        </authorList>
    </citation>
    <scope>NUCLEOTIDE SEQUENCE</scope>
    <source>
        <strain evidence="4">Chi1</strain>
    </source>
</reference>
<keyword evidence="5" id="KW-1185">Reference proteome</keyword>
<dbReference type="Pfam" id="PF00583">
    <property type="entry name" value="Acetyltransf_1"/>
    <property type="match status" value="1"/>
</dbReference>
<comment type="caution">
    <text evidence="4">The sequence shown here is derived from an EMBL/GenBank/DDBJ whole genome shotgun (WGS) entry which is preliminary data.</text>
</comment>
<evidence type="ECO:0000256" key="1">
    <source>
        <dbReference type="ARBA" id="ARBA00022679"/>
    </source>
</evidence>
<keyword evidence="1" id="KW-0808">Transferase</keyword>
<dbReference type="SUPFAM" id="SSF55729">
    <property type="entry name" value="Acyl-CoA N-acyltransferases (Nat)"/>
    <property type="match status" value="1"/>
</dbReference>
<name>A0ABT8W030_9GAMM</name>
<evidence type="ECO:0000256" key="2">
    <source>
        <dbReference type="ARBA" id="ARBA00023315"/>
    </source>
</evidence>
<proteinExistence type="predicted"/>
<dbReference type="InterPro" id="IPR016181">
    <property type="entry name" value="Acyl_CoA_acyltransferase"/>
</dbReference>
<evidence type="ECO:0000313" key="4">
    <source>
        <dbReference type="EMBL" id="MDO3721570.1"/>
    </source>
</evidence>
<sequence>MDVSIQTASREHLTGIHELVLQWGYQASEHETLEWLDALNNSANNQLFVALSGDLVVGWAAVEKRITLGTGHIAEITGLVVRAGFRRSGVGKVLVSAAEQWSRALELPRVVVRSNVTRAEAHQFYPSMGFELTKTTNVYEKDLSNPADATSPSA</sequence>
<dbReference type="PANTHER" id="PTHR43877">
    <property type="entry name" value="AMINOALKYLPHOSPHONATE N-ACETYLTRANSFERASE-RELATED-RELATED"/>
    <property type="match status" value="1"/>
</dbReference>
<feature type="domain" description="N-acetyltransferase" evidence="3">
    <location>
        <begin position="3"/>
        <end position="148"/>
    </location>
</feature>
<evidence type="ECO:0000313" key="5">
    <source>
        <dbReference type="Proteomes" id="UP001168640"/>
    </source>
</evidence>
<dbReference type="CDD" id="cd04301">
    <property type="entry name" value="NAT_SF"/>
    <property type="match status" value="1"/>
</dbReference>
<keyword evidence="2" id="KW-0012">Acyltransferase</keyword>
<accession>A0ABT8W030</accession>
<gene>
    <name evidence="4" type="ORF">QVZ43_07520</name>
</gene>
<dbReference type="RefSeq" id="WP_302909431.1">
    <property type="nucleotide sequence ID" value="NZ_JAUMIS010000001.1"/>
</dbReference>
<evidence type="ECO:0000259" key="3">
    <source>
        <dbReference type="PROSITE" id="PS51186"/>
    </source>
</evidence>
<organism evidence="4 5">
    <name type="scientific">Marinobacter suaedae</name>
    <dbReference type="NCBI Taxonomy" id="3057675"/>
    <lineage>
        <taxon>Bacteria</taxon>
        <taxon>Pseudomonadati</taxon>
        <taxon>Pseudomonadota</taxon>
        <taxon>Gammaproteobacteria</taxon>
        <taxon>Pseudomonadales</taxon>
        <taxon>Marinobacteraceae</taxon>
        <taxon>Marinobacter</taxon>
    </lineage>
</organism>
<dbReference type="Gene3D" id="3.40.630.30">
    <property type="match status" value="1"/>
</dbReference>
<protein>
    <submittedName>
        <fullName evidence="4">GNAT family N-acetyltransferase</fullName>
    </submittedName>
</protein>